<evidence type="ECO:0000313" key="1">
    <source>
        <dbReference type="EMBL" id="RMC15899.1"/>
    </source>
</evidence>
<evidence type="ECO:0000313" key="2">
    <source>
        <dbReference type="Proteomes" id="UP000269221"/>
    </source>
</evidence>
<reference evidence="1 2" key="1">
    <citation type="submission" date="2018-07" db="EMBL/GenBank/DDBJ databases">
        <title>A high quality draft genome assembly of the barn swallow (H. rustica rustica).</title>
        <authorList>
            <person name="Formenti G."/>
            <person name="Chiara M."/>
            <person name="Poveda L."/>
            <person name="Francoijs K.-J."/>
            <person name="Bonisoli-Alquati A."/>
            <person name="Canova L."/>
            <person name="Gianfranceschi L."/>
            <person name="Horner D.S."/>
            <person name="Saino N."/>
        </authorList>
    </citation>
    <scope>NUCLEOTIDE SEQUENCE [LARGE SCALE GENOMIC DNA]</scope>
    <source>
        <strain evidence="1">Chelidonia</strain>
        <tissue evidence="1">Blood</tissue>
    </source>
</reference>
<accession>A0A3M0KRJ5</accession>
<sequence>MLLGATDMSFTLAPEWQIYQLPCNSAKLATLNPFSTQLVFVPGIALAHVQHLALGLAELHEVCKGPPLKFVQVLLNGIPSFCCVDHITQLGVISKPAKGELCPSVPVSMLPKKMLNITSPDTNHRGTPLVTGLHLDYQFTSVTSSKDFLLKI</sequence>
<gene>
    <name evidence="1" type="ORF">DUI87_08104</name>
</gene>
<dbReference type="EMBL" id="QRBI01000104">
    <property type="protein sequence ID" value="RMC15899.1"/>
    <property type="molecule type" value="Genomic_DNA"/>
</dbReference>
<organism evidence="1 2">
    <name type="scientific">Hirundo rustica rustica</name>
    <dbReference type="NCBI Taxonomy" id="333673"/>
    <lineage>
        <taxon>Eukaryota</taxon>
        <taxon>Metazoa</taxon>
        <taxon>Chordata</taxon>
        <taxon>Craniata</taxon>
        <taxon>Vertebrata</taxon>
        <taxon>Euteleostomi</taxon>
        <taxon>Archelosauria</taxon>
        <taxon>Archosauria</taxon>
        <taxon>Dinosauria</taxon>
        <taxon>Saurischia</taxon>
        <taxon>Theropoda</taxon>
        <taxon>Coelurosauria</taxon>
        <taxon>Aves</taxon>
        <taxon>Neognathae</taxon>
        <taxon>Neoaves</taxon>
        <taxon>Telluraves</taxon>
        <taxon>Australaves</taxon>
        <taxon>Passeriformes</taxon>
        <taxon>Sylvioidea</taxon>
        <taxon>Hirundinidae</taxon>
        <taxon>Hirundo</taxon>
    </lineage>
</organism>
<protein>
    <submittedName>
        <fullName evidence="1">Uncharacterized protein</fullName>
    </submittedName>
</protein>
<proteinExistence type="predicted"/>
<keyword evidence="2" id="KW-1185">Reference proteome</keyword>
<dbReference type="Proteomes" id="UP000269221">
    <property type="component" value="Unassembled WGS sequence"/>
</dbReference>
<dbReference type="AlphaFoldDB" id="A0A3M0KRJ5"/>
<comment type="caution">
    <text evidence="1">The sequence shown here is derived from an EMBL/GenBank/DDBJ whole genome shotgun (WGS) entry which is preliminary data.</text>
</comment>
<name>A0A3M0KRJ5_HIRRU</name>
<dbReference type="OrthoDB" id="10576151at2759"/>